<evidence type="ECO:0000313" key="1">
    <source>
        <dbReference type="EMBL" id="MET3588866.1"/>
    </source>
</evidence>
<protein>
    <submittedName>
        <fullName evidence="1">Uncharacterized protein</fullName>
    </submittedName>
</protein>
<comment type="caution">
    <text evidence="1">The sequence shown here is derived from an EMBL/GenBank/DDBJ whole genome shotgun (WGS) entry which is preliminary data.</text>
</comment>
<dbReference type="RefSeq" id="WP_247246490.1">
    <property type="nucleotide sequence ID" value="NZ_JALJRA010000041.1"/>
</dbReference>
<dbReference type="Proteomes" id="UP001549031">
    <property type="component" value="Unassembled WGS sequence"/>
</dbReference>
<sequence length="61" mass="6698">MFPDELSATKAALQHVLAYFNGHLVCSHEIEGGSIKQAKRKAAEKLFRGGRATELERSKVA</sequence>
<name>A0ABV2HEB4_9HYPH</name>
<organism evidence="1 2">
    <name type="scientific">Pseudorhizobium tarimense</name>
    <dbReference type="NCBI Taxonomy" id="1079109"/>
    <lineage>
        <taxon>Bacteria</taxon>
        <taxon>Pseudomonadati</taxon>
        <taxon>Pseudomonadota</taxon>
        <taxon>Alphaproteobacteria</taxon>
        <taxon>Hyphomicrobiales</taxon>
        <taxon>Rhizobiaceae</taxon>
        <taxon>Rhizobium/Agrobacterium group</taxon>
        <taxon>Pseudorhizobium</taxon>
    </lineage>
</organism>
<dbReference type="EMBL" id="JBEPLJ010000040">
    <property type="protein sequence ID" value="MET3588866.1"/>
    <property type="molecule type" value="Genomic_DNA"/>
</dbReference>
<gene>
    <name evidence="1" type="ORF">ABID21_005006</name>
</gene>
<accession>A0ABV2HEB4</accession>
<proteinExistence type="predicted"/>
<reference evidence="1 2" key="1">
    <citation type="submission" date="2024-06" db="EMBL/GenBank/DDBJ databases">
        <title>Genomic Encyclopedia of Type Strains, Phase IV (KMG-IV): sequencing the most valuable type-strain genomes for metagenomic binning, comparative biology and taxonomic classification.</title>
        <authorList>
            <person name="Goeker M."/>
        </authorList>
    </citation>
    <scope>NUCLEOTIDE SEQUENCE [LARGE SCALE GENOMIC DNA]</scope>
    <source>
        <strain evidence="1 2">DSM 105042</strain>
    </source>
</reference>
<evidence type="ECO:0000313" key="2">
    <source>
        <dbReference type="Proteomes" id="UP001549031"/>
    </source>
</evidence>
<keyword evidence="2" id="KW-1185">Reference proteome</keyword>